<organism evidence="1 2">
    <name type="scientific">Almyronema epifaneia S1</name>
    <dbReference type="NCBI Taxonomy" id="2991925"/>
    <lineage>
        <taxon>Bacteria</taxon>
        <taxon>Bacillati</taxon>
        <taxon>Cyanobacteriota</taxon>
        <taxon>Cyanophyceae</taxon>
        <taxon>Nodosilineales</taxon>
        <taxon>Nodosilineaceae</taxon>
        <taxon>Almyronema</taxon>
        <taxon>Almyronema epifaneia</taxon>
    </lineage>
</organism>
<name>A0ABW6I9Y9_9CYAN</name>
<protein>
    <submittedName>
        <fullName evidence="1">Uncharacterized protein</fullName>
    </submittedName>
</protein>
<sequence length="221" mass="25319">MRKAEFELFQLMVDAGAVPGRDFAFDEEKQAYWLSDRCYELLQTNYPAQDWQQTFSEAAPESAQPLVDEEVELKSAQQAIALLNQHLGVDFVERIIRYTCDRLKFLANEQAAWYLQQIVYGVEQRTGIPLYELLKAQLDLSTQARVEWLLREQQALTPCSEWMADLILAAGGSLQDFELIQGEEALLSERGIRLLAAVWMGDCDLYAEIARHQPQADEQPE</sequence>
<dbReference type="Proteomes" id="UP001600165">
    <property type="component" value="Unassembled WGS sequence"/>
</dbReference>
<reference evidence="1 2" key="1">
    <citation type="submission" date="2024-10" db="EMBL/GenBank/DDBJ databases">
        <authorList>
            <person name="Ratan Roy A."/>
            <person name="Morales Sandoval P.H."/>
            <person name="De Los Santos Villalobos S."/>
            <person name="Chakraborty S."/>
            <person name="Mukherjee J."/>
        </authorList>
    </citation>
    <scope>NUCLEOTIDE SEQUENCE [LARGE SCALE GENOMIC DNA]</scope>
    <source>
        <strain evidence="1 2">S1</strain>
    </source>
</reference>
<evidence type="ECO:0000313" key="2">
    <source>
        <dbReference type="Proteomes" id="UP001600165"/>
    </source>
</evidence>
<evidence type="ECO:0000313" key="1">
    <source>
        <dbReference type="EMBL" id="MFE4104978.1"/>
    </source>
</evidence>
<accession>A0ABW6I9Y9</accession>
<gene>
    <name evidence="1" type="ORF">ACFVKH_01725</name>
</gene>
<dbReference type="EMBL" id="JBHZOL010000008">
    <property type="protein sequence ID" value="MFE4104978.1"/>
    <property type="molecule type" value="Genomic_DNA"/>
</dbReference>
<proteinExistence type="predicted"/>
<comment type="caution">
    <text evidence="1">The sequence shown here is derived from an EMBL/GenBank/DDBJ whole genome shotgun (WGS) entry which is preliminary data.</text>
</comment>
<dbReference type="RefSeq" id="WP_377960785.1">
    <property type="nucleotide sequence ID" value="NZ_JBHZOL010000008.1"/>
</dbReference>
<keyword evidence="2" id="KW-1185">Reference proteome</keyword>